<gene>
    <name evidence="1" type="ORF">MBOE_47580</name>
</gene>
<reference evidence="1 2" key="1">
    <citation type="journal article" date="2019" name="Emerg. Microbes Infect.">
        <title>Comprehensive subspecies identification of 175 nontuberculous mycobacteria species based on 7547 genomic profiles.</title>
        <authorList>
            <person name="Matsumoto Y."/>
            <person name="Kinjo T."/>
            <person name="Motooka D."/>
            <person name="Nabeya D."/>
            <person name="Jung N."/>
            <person name="Uechi K."/>
            <person name="Horii T."/>
            <person name="Iida T."/>
            <person name="Fujita J."/>
            <person name="Nakamura S."/>
        </authorList>
    </citation>
    <scope>NUCLEOTIDE SEQUENCE [LARGE SCALE GENOMIC DNA]</scope>
    <source>
        <strain evidence="1 2">JCM 15653</strain>
    </source>
</reference>
<sequence length="93" mass="10464">MTAPIDPTQWVRLRGLYGRTLRAQCEQQEPNDPHAAQSLFTQKIYAAEPLTISGNQLDHFDGPVPTASDVPIFIDRHTRTYVVTSDDKVRLAD</sequence>
<accession>A0ABM7J1S2</accession>
<keyword evidence="2" id="KW-1185">Reference proteome</keyword>
<proteinExistence type="predicted"/>
<name>A0ABM7J1S2_9MYCO</name>
<evidence type="ECO:0000313" key="1">
    <source>
        <dbReference type="EMBL" id="BBX93109.1"/>
    </source>
</evidence>
<dbReference type="EMBL" id="AP022579">
    <property type="protein sequence ID" value="BBX93109.1"/>
    <property type="molecule type" value="Genomic_DNA"/>
</dbReference>
<protein>
    <submittedName>
        <fullName evidence="1">Uncharacterized protein</fullName>
    </submittedName>
</protein>
<organism evidence="1 2">
    <name type="scientific">Mycolicibacterium boenickei</name>
    <dbReference type="NCBI Taxonomy" id="146017"/>
    <lineage>
        <taxon>Bacteria</taxon>
        <taxon>Bacillati</taxon>
        <taxon>Actinomycetota</taxon>
        <taxon>Actinomycetes</taxon>
        <taxon>Mycobacteriales</taxon>
        <taxon>Mycobacteriaceae</taxon>
        <taxon>Mycolicibacterium</taxon>
    </lineage>
</organism>
<evidence type="ECO:0000313" key="2">
    <source>
        <dbReference type="Proteomes" id="UP000466683"/>
    </source>
</evidence>
<dbReference type="Proteomes" id="UP000466683">
    <property type="component" value="Chromosome"/>
</dbReference>